<reference evidence="1" key="1">
    <citation type="journal article" date="2019" name="Sci. Rep.">
        <title>Draft genome of Tanacetum cinerariifolium, the natural source of mosquito coil.</title>
        <authorList>
            <person name="Yamashiro T."/>
            <person name="Shiraishi A."/>
            <person name="Satake H."/>
            <person name="Nakayama K."/>
        </authorList>
    </citation>
    <scope>NUCLEOTIDE SEQUENCE</scope>
</reference>
<evidence type="ECO:0000313" key="1">
    <source>
        <dbReference type="EMBL" id="GFD49556.1"/>
    </source>
</evidence>
<feature type="non-terminal residue" evidence="1">
    <location>
        <position position="41"/>
    </location>
</feature>
<sequence>MGSVSKLGKVKAVAVERGRKTEEKYPVVLYLSKHCAMHSVP</sequence>
<protein>
    <submittedName>
        <fullName evidence="1">Uncharacterized protein</fullName>
    </submittedName>
</protein>
<proteinExistence type="predicted"/>
<comment type="caution">
    <text evidence="1">The sequence shown here is derived from an EMBL/GenBank/DDBJ whole genome shotgun (WGS) entry which is preliminary data.</text>
</comment>
<accession>A0A699WVI7</accession>
<dbReference type="AlphaFoldDB" id="A0A699WVI7"/>
<name>A0A699WVI7_TANCI</name>
<dbReference type="EMBL" id="BKCJ011743396">
    <property type="protein sequence ID" value="GFD49556.1"/>
    <property type="molecule type" value="Genomic_DNA"/>
</dbReference>
<organism evidence="1">
    <name type="scientific">Tanacetum cinerariifolium</name>
    <name type="common">Dalmatian daisy</name>
    <name type="synonym">Chrysanthemum cinerariifolium</name>
    <dbReference type="NCBI Taxonomy" id="118510"/>
    <lineage>
        <taxon>Eukaryota</taxon>
        <taxon>Viridiplantae</taxon>
        <taxon>Streptophyta</taxon>
        <taxon>Embryophyta</taxon>
        <taxon>Tracheophyta</taxon>
        <taxon>Spermatophyta</taxon>
        <taxon>Magnoliopsida</taxon>
        <taxon>eudicotyledons</taxon>
        <taxon>Gunneridae</taxon>
        <taxon>Pentapetalae</taxon>
        <taxon>asterids</taxon>
        <taxon>campanulids</taxon>
        <taxon>Asterales</taxon>
        <taxon>Asteraceae</taxon>
        <taxon>Asteroideae</taxon>
        <taxon>Anthemideae</taxon>
        <taxon>Anthemidinae</taxon>
        <taxon>Tanacetum</taxon>
    </lineage>
</organism>
<gene>
    <name evidence="1" type="ORF">Tci_921525</name>
</gene>